<sequence length="75" mass="8035">MRANFVVVHDRAHAAALGLLTRARAQGRDRLDGEDQAGFRAHTATMSSANLGIQGIDLLAQALDQLGEHDQDDAL</sequence>
<gene>
    <name evidence="1" type="ORF">MCHLDSM_03015</name>
</gene>
<evidence type="ECO:0000313" key="2">
    <source>
        <dbReference type="Proteomes" id="UP000036513"/>
    </source>
</evidence>
<dbReference type="Proteomes" id="UP000036513">
    <property type="component" value="Unassembled WGS sequence"/>
</dbReference>
<dbReference type="PATRIC" id="fig|37916.4.peg.2942"/>
<protein>
    <submittedName>
        <fullName evidence="1">Uncharacterized protein</fullName>
    </submittedName>
</protein>
<comment type="caution">
    <text evidence="1">The sequence shown here is derived from an EMBL/GenBank/DDBJ whole genome shotgun (WGS) entry which is preliminary data.</text>
</comment>
<dbReference type="STRING" id="37916.MCHLDSM_03015"/>
<dbReference type="AlphaFoldDB" id="A0A0J6YWN2"/>
<evidence type="ECO:0000313" key="1">
    <source>
        <dbReference type="EMBL" id="KMO76866.1"/>
    </source>
</evidence>
<reference evidence="1 2" key="1">
    <citation type="journal article" date="2015" name="Genome Biol. Evol.">
        <title>Characterization of Three Mycobacterium spp. with Potential Use in Bioremediation by Genome Sequencing and Comparative Genomics.</title>
        <authorList>
            <person name="Das S."/>
            <person name="Pettersson B.M."/>
            <person name="Behra P.R."/>
            <person name="Ramesh M."/>
            <person name="Dasgupta S."/>
            <person name="Bhattacharya A."/>
            <person name="Kirsebom L.A."/>
        </authorList>
    </citation>
    <scope>NUCLEOTIDE SEQUENCE [LARGE SCALE GENOMIC DNA]</scope>
    <source>
        <strain evidence="1 2">DSM 43826</strain>
    </source>
</reference>
<dbReference type="EMBL" id="JYNL01000023">
    <property type="protein sequence ID" value="KMO76866.1"/>
    <property type="molecule type" value="Genomic_DNA"/>
</dbReference>
<organism evidence="1 2">
    <name type="scientific">Mycolicibacterium chlorophenolicum</name>
    <dbReference type="NCBI Taxonomy" id="37916"/>
    <lineage>
        <taxon>Bacteria</taxon>
        <taxon>Bacillati</taxon>
        <taxon>Actinomycetota</taxon>
        <taxon>Actinomycetes</taxon>
        <taxon>Mycobacteriales</taxon>
        <taxon>Mycobacteriaceae</taxon>
        <taxon>Mycolicibacterium</taxon>
    </lineage>
</organism>
<name>A0A0J6YWN2_9MYCO</name>
<keyword evidence="2" id="KW-1185">Reference proteome</keyword>
<proteinExistence type="predicted"/>
<accession>A0A0J6YWN2</accession>